<sequence length="170" mass="18636">MFSSGAYAPVEGYFMRILFSLIAALLFTSHAVAHEHETEQLHIDHPWSRATPPNAPTGAVYFIIYNHGSQVDRLVSAETPVAESAQLHATVERNGMLGMQHMEEGTDIAVKGELRLEPQGNHLMLMGLKQPLVAGQQFPLTLHFEKAGDVLVQVSVQADAPDASAHKHQH</sequence>
<accession>A0A562QP61</accession>
<gene>
    <name evidence="1" type="ORF">IQ22_00254</name>
</gene>
<dbReference type="AlphaFoldDB" id="A0A562QP61"/>
<dbReference type="Gene3D" id="2.60.40.1890">
    <property type="entry name" value="PCu(A)C copper chaperone"/>
    <property type="match status" value="1"/>
</dbReference>
<dbReference type="Proteomes" id="UP000316905">
    <property type="component" value="Unassembled WGS sequence"/>
</dbReference>
<name>A0A562QP61_9PSED</name>
<evidence type="ECO:0008006" key="3">
    <source>
        <dbReference type="Google" id="ProtNLM"/>
    </source>
</evidence>
<keyword evidence="2" id="KW-1185">Reference proteome</keyword>
<dbReference type="InterPro" id="IPR058248">
    <property type="entry name" value="Lxx211020-like"/>
</dbReference>
<evidence type="ECO:0000313" key="1">
    <source>
        <dbReference type="EMBL" id="TWI58548.1"/>
    </source>
</evidence>
<reference evidence="1 2" key="1">
    <citation type="journal article" date="2015" name="Stand. Genomic Sci.">
        <title>Genomic Encyclopedia of Bacterial and Archaeal Type Strains, Phase III: the genomes of soil and plant-associated and newly described type strains.</title>
        <authorList>
            <person name="Whitman W.B."/>
            <person name="Woyke T."/>
            <person name="Klenk H.P."/>
            <person name="Zhou Y."/>
            <person name="Lilburn T.G."/>
            <person name="Beck B.J."/>
            <person name="De Vos P."/>
            <person name="Vandamme P."/>
            <person name="Eisen J.A."/>
            <person name="Garrity G."/>
            <person name="Hugenholtz P."/>
            <person name="Kyrpides N.C."/>
        </authorList>
    </citation>
    <scope>NUCLEOTIDE SEQUENCE [LARGE SCALE GENOMIC DNA]</scope>
    <source>
        <strain evidence="1 2">CGMCC 1.6858</strain>
    </source>
</reference>
<dbReference type="EMBL" id="VLKY01000001">
    <property type="protein sequence ID" value="TWI58548.1"/>
    <property type="molecule type" value="Genomic_DNA"/>
</dbReference>
<dbReference type="InterPro" id="IPR007410">
    <property type="entry name" value="LpqE-like"/>
</dbReference>
<dbReference type="SUPFAM" id="SSF110087">
    <property type="entry name" value="DR1885-like metal-binding protein"/>
    <property type="match status" value="1"/>
</dbReference>
<comment type="caution">
    <text evidence="1">The sequence shown here is derived from an EMBL/GenBank/DDBJ whole genome shotgun (WGS) entry which is preliminary data.</text>
</comment>
<proteinExistence type="predicted"/>
<protein>
    <recommendedName>
        <fullName evidence="3">Copper(I)-binding protein</fullName>
    </recommendedName>
</protein>
<dbReference type="Pfam" id="PF04314">
    <property type="entry name" value="PCuAC"/>
    <property type="match status" value="1"/>
</dbReference>
<dbReference type="PANTHER" id="PTHR36302">
    <property type="entry name" value="BLR7088 PROTEIN"/>
    <property type="match status" value="1"/>
</dbReference>
<evidence type="ECO:0000313" key="2">
    <source>
        <dbReference type="Proteomes" id="UP000316905"/>
    </source>
</evidence>
<dbReference type="PANTHER" id="PTHR36302:SF1">
    <property type="entry name" value="COPPER CHAPERONE PCU(A)C"/>
    <property type="match status" value="1"/>
</dbReference>
<dbReference type="InterPro" id="IPR036182">
    <property type="entry name" value="PCuAC_sf"/>
</dbReference>
<organism evidence="1 2">
    <name type="scientific">Pseudomonas duriflava</name>
    <dbReference type="NCBI Taxonomy" id="459528"/>
    <lineage>
        <taxon>Bacteria</taxon>
        <taxon>Pseudomonadati</taxon>
        <taxon>Pseudomonadota</taxon>
        <taxon>Gammaproteobacteria</taxon>
        <taxon>Pseudomonadales</taxon>
        <taxon>Pseudomonadaceae</taxon>
        <taxon>Pseudomonas</taxon>
    </lineage>
</organism>